<sequence length="90" mass="10145">MRQSSILSENKNLLLLYRPTTGAKKFKGGCRMDKRQKPISPDKVTDKFSDNAGDNSLTRYEINRSIVSADVANEHSYVKALNQGLKELED</sequence>
<feature type="region of interest" description="Disordered" evidence="1">
    <location>
        <begin position="26"/>
        <end position="51"/>
    </location>
</feature>
<protein>
    <submittedName>
        <fullName evidence="2">Uncharacterized protein</fullName>
    </submittedName>
</protein>
<reference evidence="3" key="1">
    <citation type="submission" date="2016-10" db="EMBL/GenBank/DDBJ databases">
        <authorList>
            <person name="Varghese N."/>
            <person name="Submissions S."/>
        </authorList>
    </citation>
    <scope>NUCLEOTIDE SEQUENCE [LARGE SCALE GENOMIC DNA]</scope>
    <source>
        <strain evidence="3">DSM 23256</strain>
    </source>
</reference>
<dbReference type="STRING" id="1123285.SAMN05660235_02407"/>
<proteinExistence type="predicted"/>
<keyword evidence="3" id="KW-1185">Reference proteome</keyword>
<name>A0A1G7N3R8_9FIRM</name>
<evidence type="ECO:0000256" key="1">
    <source>
        <dbReference type="SAM" id="MobiDB-lite"/>
    </source>
</evidence>
<gene>
    <name evidence="2" type="ORF">SAMN05660235_02407</name>
</gene>
<accession>A0A1G7N3R8</accession>
<dbReference type="Proteomes" id="UP000243333">
    <property type="component" value="Unassembled WGS sequence"/>
</dbReference>
<dbReference type="EMBL" id="FNBU01000021">
    <property type="protein sequence ID" value="SDF68547.1"/>
    <property type="molecule type" value="Genomic_DNA"/>
</dbReference>
<dbReference type="AlphaFoldDB" id="A0A1G7N3R8"/>
<organism evidence="2 3">
    <name type="scientific">Sporolituus thermophilus DSM 23256</name>
    <dbReference type="NCBI Taxonomy" id="1123285"/>
    <lineage>
        <taxon>Bacteria</taxon>
        <taxon>Bacillati</taxon>
        <taxon>Bacillota</taxon>
        <taxon>Negativicutes</taxon>
        <taxon>Selenomonadales</taxon>
        <taxon>Sporomusaceae</taxon>
        <taxon>Sporolituus</taxon>
    </lineage>
</organism>
<evidence type="ECO:0000313" key="3">
    <source>
        <dbReference type="Proteomes" id="UP000243333"/>
    </source>
</evidence>
<evidence type="ECO:0000313" key="2">
    <source>
        <dbReference type="EMBL" id="SDF68547.1"/>
    </source>
</evidence>